<proteinExistence type="predicted"/>
<reference evidence="3" key="1">
    <citation type="submission" date="2021-02" db="EMBL/GenBank/DDBJ databases">
        <title>Draft genome sequence of Microbispora sp. RL4-1S isolated from rice leaves in Thailand.</title>
        <authorList>
            <person name="Muangham S."/>
            <person name="Duangmal K."/>
        </authorList>
    </citation>
    <scope>NUCLEOTIDE SEQUENCE</scope>
    <source>
        <strain evidence="3">RL4-1S</strain>
    </source>
</reference>
<keyword evidence="2" id="KW-1133">Transmembrane helix</keyword>
<dbReference type="EMBL" id="JAFCNB010000017">
    <property type="protein sequence ID" value="MBP2707146.1"/>
    <property type="molecule type" value="Genomic_DNA"/>
</dbReference>
<keyword evidence="2" id="KW-0812">Transmembrane</keyword>
<evidence type="ECO:0000256" key="2">
    <source>
        <dbReference type="SAM" id="Phobius"/>
    </source>
</evidence>
<dbReference type="RefSeq" id="WP_210158422.1">
    <property type="nucleotide sequence ID" value="NZ_JAFCNB010000017.1"/>
</dbReference>
<evidence type="ECO:0000313" key="3">
    <source>
        <dbReference type="EMBL" id="MBP2707146.1"/>
    </source>
</evidence>
<keyword evidence="4" id="KW-1185">Reference proteome</keyword>
<name>A0A940WKF1_9ACTN</name>
<feature type="transmembrane region" description="Helical" evidence="2">
    <location>
        <begin position="175"/>
        <end position="195"/>
    </location>
</feature>
<evidence type="ECO:0000256" key="1">
    <source>
        <dbReference type="SAM" id="MobiDB-lite"/>
    </source>
</evidence>
<dbReference type="NCBIfam" id="TIGR04222">
    <property type="entry name" value="near_uncomplex"/>
    <property type="match status" value="1"/>
</dbReference>
<dbReference type="AlphaFoldDB" id="A0A940WKF1"/>
<protein>
    <submittedName>
        <fullName evidence="3">TIGR04222 domain-containing membrane protein</fullName>
    </submittedName>
</protein>
<keyword evidence="2" id="KW-0472">Membrane</keyword>
<sequence>MEFALLFAALVAAVLVGATASALNREDRRIRLAPSVARGDLDHYELAYLAGGPRRVVNTAIAALAARDWIRVSRGGRVTAVAGAPASSHYSVEQAVLDLVAVPGGRTSGEIRHEIGDGIALAGLKNRLVGQGFLLPDGSLEMPRRLVTRLSGHLVLCFVIEAAAIVIPAAGAVPWSAASILAPVIAAVAGLYGLITRSRHALALRDPLTRTGLGALRQARIRQPRVAGAVAADDAAFAAMTGAVALYGLDQFGDRSVAAEIAHEDMRRHGSHSSCASGSCGGAPIGGGHSDHGSSHGSSHHGDSGGHSGGHSSCGSSSCGSSSCGSSSCGSSGCGGGGCGGGCGGG</sequence>
<feature type="compositionally biased region" description="Basic and acidic residues" evidence="1">
    <location>
        <begin position="289"/>
        <end position="304"/>
    </location>
</feature>
<dbReference type="Proteomes" id="UP000674234">
    <property type="component" value="Unassembled WGS sequence"/>
</dbReference>
<feature type="region of interest" description="Disordered" evidence="1">
    <location>
        <begin position="286"/>
        <end position="307"/>
    </location>
</feature>
<dbReference type="InterPro" id="IPR026467">
    <property type="entry name" value="Ser/Gly_Cys_C_dom"/>
</dbReference>
<accession>A0A940WKF1</accession>
<organism evidence="3 4">
    <name type="scientific">Microbispora oryzae</name>
    <dbReference type="NCBI Taxonomy" id="2806554"/>
    <lineage>
        <taxon>Bacteria</taxon>
        <taxon>Bacillati</taxon>
        <taxon>Actinomycetota</taxon>
        <taxon>Actinomycetes</taxon>
        <taxon>Streptosporangiales</taxon>
        <taxon>Streptosporangiaceae</taxon>
        <taxon>Microbispora</taxon>
    </lineage>
</organism>
<feature type="transmembrane region" description="Helical" evidence="2">
    <location>
        <begin position="150"/>
        <end position="169"/>
    </location>
</feature>
<gene>
    <name evidence="3" type="ORF">JOL79_25500</name>
</gene>
<comment type="caution">
    <text evidence="3">The sequence shown here is derived from an EMBL/GenBank/DDBJ whole genome shotgun (WGS) entry which is preliminary data.</text>
</comment>
<evidence type="ECO:0000313" key="4">
    <source>
        <dbReference type="Proteomes" id="UP000674234"/>
    </source>
</evidence>